<protein>
    <submittedName>
        <fullName evidence="2">Uncharacterized protein</fullName>
    </submittedName>
</protein>
<gene>
    <name evidence="2" type="ORF">CEXT_277221</name>
</gene>
<reference evidence="2 3" key="1">
    <citation type="submission" date="2021-06" db="EMBL/GenBank/DDBJ databases">
        <title>Caerostris extrusa draft genome.</title>
        <authorList>
            <person name="Kono N."/>
            <person name="Arakawa K."/>
        </authorList>
    </citation>
    <scope>NUCLEOTIDE SEQUENCE [LARGE SCALE GENOMIC DNA]</scope>
</reference>
<organism evidence="2 3">
    <name type="scientific">Caerostris extrusa</name>
    <name type="common">Bark spider</name>
    <name type="synonym">Caerostris bankana</name>
    <dbReference type="NCBI Taxonomy" id="172846"/>
    <lineage>
        <taxon>Eukaryota</taxon>
        <taxon>Metazoa</taxon>
        <taxon>Ecdysozoa</taxon>
        <taxon>Arthropoda</taxon>
        <taxon>Chelicerata</taxon>
        <taxon>Arachnida</taxon>
        <taxon>Araneae</taxon>
        <taxon>Araneomorphae</taxon>
        <taxon>Entelegynae</taxon>
        <taxon>Araneoidea</taxon>
        <taxon>Araneidae</taxon>
        <taxon>Caerostris</taxon>
    </lineage>
</organism>
<feature type="non-terminal residue" evidence="2">
    <location>
        <position position="54"/>
    </location>
</feature>
<dbReference type="EMBL" id="BPLR01021666">
    <property type="protein sequence ID" value="GIX92182.1"/>
    <property type="molecule type" value="Genomic_DNA"/>
</dbReference>
<evidence type="ECO:0000256" key="1">
    <source>
        <dbReference type="SAM" id="MobiDB-lite"/>
    </source>
</evidence>
<name>A0AAV4P4N0_CAEEX</name>
<keyword evidence="3" id="KW-1185">Reference proteome</keyword>
<evidence type="ECO:0000313" key="2">
    <source>
        <dbReference type="EMBL" id="GIX92182.1"/>
    </source>
</evidence>
<feature type="region of interest" description="Disordered" evidence="1">
    <location>
        <begin position="1"/>
        <end position="22"/>
    </location>
</feature>
<dbReference type="AlphaFoldDB" id="A0AAV4P4N0"/>
<proteinExistence type="predicted"/>
<evidence type="ECO:0000313" key="3">
    <source>
        <dbReference type="Proteomes" id="UP001054945"/>
    </source>
</evidence>
<accession>A0AAV4P4N0</accession>
<dbReference type="Proteomes" id="UP001054945">
    <property type="component" value="Unassembled WGS sequence"/>
</dbReference>
<sequence length="54" mass="5929">MNLNGTTRKGNRTTSRISPINSSDFAMPSTCQQLCLVLCRFVRNDDEVVPAAAK</sequence>
<comment type="caution">
    <text evidence="2">The sequence shown here is derived from an EMBL/GenBank/DDBJ whole genome shotgun (WGS) entry which is preliminary data.</text>
</comment>